<dbReference type="NCBIfam" id="NF004490">
    <property type="entry name" value="PRK05820.1"/>
    <property type="match status" value="1"/>
</dbReference>
<proteinExistence type="inferred from homology"/>
<keyword evidence="5" id="KW-0808">Transferase</keyword>
<comment type="catalytic activity">
    <reaction evidence="6">
        <text>thymidine + phosphate = 2-deoxy-alpha-D-ribose 1-phosphate + thymine</text>
        <dbReference type="Rhea" id="RHEA:16037"/>
        <dbReference type="ChEBI" id="CHEBI:17748"/>
        <dbReference type="ChEBI" id="CHEBI:17821"/>
        <dbReference type="ChEBI" id="CHEBI:43474"/>
        <dbReference type="ChEBI" id="CHEBI:57259"/>
        <dbReference type="EC" id="2.4.2.4"/>
    </reaction>
</comment>
<dbReference type="EC" id="2.4.2.4" evidence="3"/>
<comment type="similarity">
    <text evidence="1">Belongs to the thymidine/pyrimidine-nucleoside phosphorylase family.</text>
</comment>
<dbReference type="AlphaFoldDB" id="A0A1H6B3Q7"/>
<dbReference type="RefSeq" id="WP_103934311.1">
    <property type="nucleotide sequence ID" value="NZ_FNVA01000006.1"/>
</dbReference>
<dbReference type="NCBIfam" id="TIGR02644">
    <property type="entry name" value="Y_phosphoryl"/>
    <property type="match status" value="1"/>
</dbReference>
<keyword evidence="4" id="KW-0328">Glycosyltransferase</keyword>
<dbReference type="Pfam" id="PF07831">
    <property type="entry name" value="PYNP_C"/>
    <property type="match status" value="1"/>
</dbReference>
<dbReference type="GO" id="GO:0009032">
    <property type="term" value="F:thymidine phosphorylase activity"/>
    <property type="evidence" value="ECO:0007669"/>
    <property type="project" value="UniProtKB-EC"/>
</dbReference>
<dbReference type="InterPro" id="IPR000053">
    <property type="entry name" value="Thymidine/pyrmidine_PPase"/>
</dbReference>
<accession>A0A1H6B3Q7</accession>
<dbReference type="GO" id="GO:0006213">
    <property type="term" value="P:pyrimidine nucleoside metabolic process"/>
    <property type="evidence" value="ECO:0007669"/>
    <property type="project" value="InterPro"/>
</dbReference>
<organism evidence="8 9">
    <name type="scientific">Bryocella elongata</name>
    <dbReference type="NCBI Taxonomy" id="863522"/>
    <lineage>
        <taxon>Bacteria</taxon>
        <taxon>Pseudomonadati</taxon>
        <taxon>Acidobacteriota</taxon>
        <taxon>Terriglobia</taxon>
        <taxon>Terriglobales</taxon>
        <taxon>Acidobacteriaceae</taxon>
        <taxon>Bryocella</taxon>
    </lineage>
</organism>
<dbReference type="FunFam" id="3.40.1030.10:FF:000003">
    <property type="entry name" value="Pyrimidine-nucleoside phosphorylase"/>
    <property type="match status" value="1"/>
</dbReference>
<dbReference type="InterPro" id="IPR000312">
    <property type="entry name" value="Glycosyl_Trfase_fam3"/>
</dbReference>
<evidence type="ECO:0000256" key="6">
    <source>
        <dbReference type="ARBA" id="ARBA00048550"/>
    </source>
</evidence>
<dbReference type="GO" id="GO:0006206">
    <property type="term" value="P:pyrimidine nucleobase metabolic process"/>
    <property type="evidence" value="ECO:0007669"/>
    <property type="project" value="InterPro"/>
</dbReference>
<evidence type="ECO:0000313" key="8">
    <source>
        <dbReference type="EMBL" id="SEG54857.1"/>
    </source>
</evidence>
<comment type="subunit">
    <text evidence="2">Homodimer.</text>
</comment>
<dbReference type="SMART" id="SM00941">
    <property type="entry name" value="PYNP_C"/>
    <property type="match status" value="1"/>
</dbReference>
<reference evidence="8 9" key="1">
    <citation type="submission" date="2016-10" db="EMBL/GenBank/DDBJ databases">
        <authorList>
            <person name="de Groot N.N."/>
        </authorList>
    </citation>
    <scope>NUCLEOTIDE SEQUENCE [LARGE SCALE GENOMIC DNA]</scope>
    <source>
        <strain evidence="8 9">DSM 22489</strain>
    </source>
</reference>
<dbReference type="Pfam" id="PF02885">
    <property type="entry name" value="Glycos_trans_3N"/>
    <property type="match status" value="1"/>
</dbReference>
<keyword evidence="9" id="KW-1185">Reference proteome</keyword>
<dbReference type="GO" id="GO:0005829">
    <property type="term" value="C:cytosol"/>
    <property type="evidence" value="ECO:0007669"/>
    <property type="project" value="TreeGrafter"/>
</dbReference>
<evidence type="ECO:0000259" key="7">
    <source>
        <dbReference type="SMART" id="SM00941"/>
    </source>
</evidence>
<evidence type="ECO:0000256" key="1">
    <source>
        <dbReference type="ARBA" id="ARBA00006915"/>
    </source>
</evidence>
<dbReference type="PANTHER" id="PTHR10515">
    <property type="entry name" value="THYMIDINE PHOSPHORYLASE"/>
    <property type="match status" value="1"/>
</dbReference>
<dbReference type="InterPro" id="IPR017459">
    <property type="entry name" value="Glycosyl_Trfase_fam3_N_dom"/>
</dbReference>
<evidence type="ECO:0000313" key="9">
    <source>
        <dbReference type="Proteomes" id="UP000236728"/>
    </source>
</evidence>
<evidence type="ECO:0000256" key="5">
    <source>
        <dbReference type="ARBA" id="ARBA00022679"/>
    </source>
</evidence>
<gene>
    <name evidence="8" type="ORF">SAMN05421819_3449</name>
</gene>
<dbReference type="InterPro" id="IPR036566">
    <property type="entry name" value="PYNP-like_C_sf"/>
</dbReference>
<dbReference type="SUPFAM" id="SSF54680">
    <property type="entry name" value="Pyrimidine nucleoside phosphorylase C-terminal domain"/>
    <property type="match status" value="1"/>
</dbReference>
<dbReference type="Proteomes" id="UP000236728">
    <property type="component" value="Unassembled WGS sequence"/>
</dbReference>
<dbReference type="PIRSF" id="PIRSF000478">
    <property type="entry name" value="TP_PyNP"/>
    <property type="match status" value="1"/>
</dbReference>
<dbReference type="Gene3D" id="3.90.1170.30">
    <property type="entry name" value="Pyrimidine nucleoside phosphorylase-like, C-terminal domain"/>
    <property type="match status" value="1"/>
</dbReference>
<dbReference type="Gene3D" id="3.40.1030.10">
    <property type="entry name" value="Nucleoside phosphorylase/phosphoribosyltransferase catalytic domain"/>
    <property type="match status" value="1"/>
</dbReference>
<protein>
    <recommendedName>
        <fullName evidence="3">thymidine phosphorylase</fullName>
        <ecNumber evidence="3">2.4.2.4</ecNumber>
    </recommendedName>
</protein>
<dbReference type="InterPro" id="IPR036320">
    <property type="entry name" value="Glycosyl_Trfase_fam3_N_dom_sf"/>
</dbReference>
<evidence type="ECO:0000256" key="2">
    <source>
        <dbReference type="ARBA" id="ARBA00011738"/>
    </source>
</evidence>
<evidence type="ECO:0000256" key="3">
    <source>
        <dbReference type="ARBA" id="ARBA00011892"/>
    </source>
</evidence>
<dbReference type="EMBL" id="FNVA01000006">
    <property type="protein sequence ID" value="SEG54857.1"/>
    <property type="molecule type" value="Genomic_DNA"/>
</dbReference>
<dbReference type="OrthoDB" id="9763887at2"/>
<dbReference type="Pfam" id="PF00591">
    <property type="entry name" value="Glycos_transf_3"/>
    <property type="match status" value="1"/>
</dbReference>
<dbReference type="InterPro" id="IPR035902">
    <property type="entry name" value="Nuc_phospho_transferase"/>
</dbReference>
<dbReference type="InterPro" id="IPR018090">
    <property type="entry name" value="Pyrmidine_PPas_bac/euk"/>
</dbReference>
<dbReference type="GO" id="GO:0004645">
    <property type="term" value="F:1,4-alpha-oligoglucan phosphorylase activity"/>
    <property type="evidence" value="ECO:0007669"/>
    <property type="project" value="InterPro"/>
</dbReference>
<dbReference type="InterPro" id="IPR013102">
    <property type="entry name" value="PYNP_C"/>
</dbReference>
<dbReference type="PANTHER" id="PTHR10515:SF0">
    <property type="entry name" value="THYMIDINE PHOSPHORYLASE"/>
    <property type="match status" value="1"/>
</dbReference>
<dbReference type="SUPFAM" id="SSF47648">
    <property type="entry name" value="Nucleoside phosphorylase/phosphoribosyltransferase N-terminal domain"/>
    <property type="match status" value="1"/>
</dbReference>
<feature type="domain" description="Pyrimidine nucleoside phosphorylase C-terminal" evidence="7">
    <location>
        <begin position="379"/>
        <end position="453"/>
    </location>
</feature>
<dbReference type="Gene3D" id="1.20.970.10">
    <property type="entry name" value="Transferase, Pyrimidine Nucleoside Phosphorylase, Chain C"/>
    <property type="match status" value="1"/>
</dbReference>
<sequence length="478" mass="51362">MSETVIHPIDLILKKRDGGELNAAEVQHFVRTVVLYGEQQIAEANHQLPATLAAHDRITAAQIASMLMAIFQRGLTRVELAELTKAMRYSGETFDATGLDTFTVDKHSTGGVGDKSSLLIAPVIAAAGLEGKPSISVPMISGRSLGHTGGTLDKLETIPGFDTQLPLARMREVLERTHAALVGQTPRLVPADRILYAMRDHTGTVESPNLICASIMSKKLAEDIRGLVLDVKVGSGAFMPSYEQSQFLASLMVSTGELAGTRTAAVLTTMDEPLGRFSGNWVEVWECVDIMQGRRHATSSDLIELSNVLSGWMLYFAGKSASPEDGAKLSDELLRNGAAYKAWLSIVEAQGGDVLVFNDPAAFHQPKATRVVKAERAGYLSAMDCKQVGWAVQRLGAGRARPGDPVSAHAGIESHAKLGAKLEAGQPVFTLFAEDAALLDEPEQMLRATLKICDRPPTRHPLVREVVTGRPGSLKQAT</sequence>
<evidence type="ECO:0000256" key="4">
    <source>
        <dbReference type="ARBA" id="ARBA00022676"/>
    </source>
</evidence>
<name>A0A1H6B3Q7_9BACT</name>
<dbReference type="SUPFAM" id="SSF52418">
    <property type="entry name" value="Nucleoside phosphorylase/phosphoribosyltransferase catalytic domain"/>
    <property type="match status" value="1"/>
</dbReference>